<dbReference type="AlphaFoldDB" id="A0A1J7I6W4"/>
<sequence>MVYTTFGSFRAEADYLGKFNWGRGINWHAIFENDFGDIVPFFSDFCLLRQLPVDVHTVKVLDGDREFRVRKDDAGTDQVPIRVDLEAM</sequence>
<dbReference type="InParanoid" id="A0A1J7I6W4"/>
<keyword evidence="2" id="KW-1185">Reference proteome</keyword>
<dbReference type="Proteomes" id="UP000182658">
    <property type="component" value="Unassembled WGS sequence"/>
</dbReference>
<gene>
    <name evidence="1" type="ORF">CONLIGDRAFT_686821</name>
</gene>
<evidence type="ECO:0000313" key="1">
    <source>
        <dbReference type="EMBL" id="OIW23375.1"/>
    </source>
</evidence>
<protein>
    <submittedName>
        <fullName evidence="1">Uncharacterized protein</fullName>
    </submittedName>
</protein>
<name>A0A1J7I6W4_9PEZI</name>
<reference evidence="1 2" key="1">
    <citation type="submission" date="2016-10" db="EMBL/GenBank/DDBJ databases">
        <title>Draft genome sequence of Coniochaeta ligniaria NRRL30616, a lignocellulolytic fungus for bioabatement of inhibitors in plant biomass hydrolysates.</title>
        <authorList>
            <consortium name="DOE Joint Genome Institute"/>
            <person name="Jimenez D.J."/>
            <person name="Hector R.E."/>
            <person name="Riley R."/>
            <person name="Sun H."/>
            <person name="Grigoriev I.V."/>
            <person name="Van Elsas J.D."/>
            <person name="Nichols N.N."/>
        </authorList>
    </citation>
    <scope>NUCLEOTIDE SEQUENCE [LARGE SCALE GENOMIC DNA]</scope>
    <source>
        <strain evidence="1 2">NRRL 30616</strain>
    </source>
</reference>
<accession>A0A1J7I6W4</accession>
<evidence type="ECO:0000313" key="2">
    <source>
        <dbReference type="Proteomes" id="UP000182658"/>
    </source>
</evidence>
<organism evidence="1 2">
    <name type="scientific">Coniochaeta ligniaria NRRL 30616</name>
    <dbReference type="NCBI Taxonomy" id="1408157"/>
    <lineage>
        <taxon>Eukaryota</taxon>
        <taxon>Fungi</taxon>
        <taxon>Dikarya</taxon>
        <taxon>Ascomycota</taxon>
        <taxon>Pezizomycotina</taxon>
        <taxon>Sordariomycetes</taxon>
        <taxon>Sordariomycetidae</taxon>
        <taxon>Coniochaetales</taxon>
        <taxon>Coniochaetaceae</taxon>
        <taxon>Coniochaeta</taxon>
    </lineage>
</organism>
<dbReference type="EMBL" id="KV875107">
    <property type="protein sequence ID" value="OIW23375.1"/>
    <property type="molecule type" value="Genomic_DNA"/>
</dbReference>
<proteinExistence type="predicted"/>